<sequence length="124" mass="13612">MLNRFVSLEAAKDLMQHVDANLSKQSPASPQLTEFARKKLASVLGSASTKLVMNAAVEDSNRHIQLEDVANIVDEASQLFHFNRELLQAGVENIEQGISIVDADMRLVAYGTHVILNSLIIPKT</sequence>
<evidence type="ECO:0000313" key="1">
    <source>
        <dbReference type="EMBL" id="MDC2887748.1"/>
    </source>
</evidence>
<accession>A0ABT5F888</accession>
<reference evidence="1 2" key="1">
    <citation type="submission" date="2023-01" db="EMBL/GenBank/DDBJ databases">
        <title>Psychrosphaera sp. nov., isolated from marine algae.</title>
        <authorList>
            <person name="Bayburt H."/>
            <person name="Choi B.J."/>
            <person name="Kim J.M."/>
            <person name="Choi D.G."/>
            <person name="Jeon C.O."/>
        </authorList>
    </citation>
    <scope>NUCLEOTIDE SEQUENCE [LARGE SCALE GENOMIC DNA]</scope>
    <source>
        <strain evidence="1 2">G1-22</strain>
    </source>
</reference>
<dbReference type="RefSeq" id="WP_272179546.1">
    <property type="nucleotide sequence ID" value="NZ_JAQOMS010000002.1"/>
</dbReference>
<name>A0ABT5F888_9GAMM</name>
<keyword evidence="2" id="KW-1185">Reference proteome</keyword>
<protein>
    <submittedName>
        <fullName evidence="1">Uncharacterized protein</fullName>
    </submittedName>
</protein>
<evidence type="ECO:0000313" key="2">
    <source>
        <dbReference type="Proteomes" id="UP001528411"/>
    </source>
</evidence>
<proteinExistence type="predicted"/>
<organism evidence="1 2">
    <name type="scientific">Psychrosphaera algicola</name>
    <dbReference type="NCBI Taxonomy" id="3023714"/>
    <lineage>
        <taxon>Bacteria</taxon>
        <taxon>Pseudomonadati</taxon>
        <taxon>Pseudomonadota</taxon>
        <taxon>Gammaproteobacteria</taxon>
        <taxon>Alteromonadales</taxon>
        <taxon>Pseudoalteromonadaceae</taxon>
        <taxon>Psychrosphaera</taxon>
    </lineage>
</organism>
<dbReference type="Proteomes" id="UP001528411">
    <property type="component" value="Unassembled WGS sequence"/>
</dbReference>
<comment type="caution">
    <text evidence="1">The sequence shown here is derived from an EMBL/GenBank/DDBJ whole genome shotgun (WGS) entry which is preliminary data.</text>
</comment>
<gene>
    <name evidence="1" type="ORF">PN838_01385</name>
</gene>
<dbReference type="EMBL" id="JAQOMS010000002">
    <property type="protein sequence ID" value="MDC2887748.1"/>
    <property type="molecule type" value="Genomic_DNA"/>
</dbReference>